<accession>A0ABP1QJU4</accession>
<organism evidence="2 3">
    <name type="scientific">Orchesella dallaii</name>
    <dbReference type="NCBI Taxonomy" id="48710"/>
    <lineage>
        <taxon>Eukaryota</taxon>
        <taxon>Metazoa</taxon>
        <taxon>Ecdysozoa</taxon>
        <taxon>Arthropoda</taxon>
        <taxon>Hexapoda</taxon>
        <taxon>Collembola</taxon>
        <taxon>Entomobryomorpha</taxon>
        <taxon>Entomobryoidea</taxon>
        <taxon>Orchesellidae</taxon>
        <taxon>Orchesellinae</taxon>
        <taxon>Orchesella</taxon>
    </lineage>
</organism>
<feature type="compositionally biased region" description="Basic and acidic residues" evidence="1">
    <location>
        <begin position="12"/>
        <end position="24"/>
    </location>
</feature>
<name>A0ABP1QJU4_9HEXA</name>
<evidence type="ECO:0000313" key="3">
    <source>
        <dbReference type="Proteomes" id="UP001642540"/>
    </source>
</evidence>
<feature type="region of interest" description="Disordered" evidence="1">
    <location>
        <begin position="176"/>
        <end position="216"/>
    </location>
</feature>
<gene>
    <name evidence="2" type="ORF">ODALV1_LOCUS11489</name>
</gene>
<proteinExistence type="predicted"/>
<comment type="caution">
    <text evidence="2">The sequence shown here is derived from an EMBL/GenBank/DDBJ whole genome shotgun (WGS) entry which is preliminary data.</text>
</comment>
<feature type="region of interest" description="Disordered" evidence="1">
    <location>
        <begin position="1"/>
        <end position="24"/>
    </location>
</feature>
<evidence type="ECO:0000313" key="2">
    <source>
        <dbReference type="EMBL" id="CAL8103578.1"/>
    </source>
</evidence>
<feature type="compositionally biased region" description="Basic and acidic residues" evidence="1">
    <location>
        <begin position="204"/>
        <end position="216"/>
    </location>
</feature>
<reference evidence="2 3" key="1">
    <citation type="submission" date="2024-08" db="EMBL/GenBank/DDBJ databases">
        <authorList>
            <person name="Cucini C."/>
            <person name="Frati F."/>
        </authorList>
    </citation>
    <scope>NUCLEOTIDE SEQUENCE [LARGE SCALE GENOMIC DNA]</scope>
</reference>
<dbReference type="EMBL" id="CAXLJM020000035">
    <property type="protein sequence ID" value="CAL8103578.1"/>
    <property type="molecule type" value="Genomic_DNA"/>
</dbReference>
<protein>
    <submittedName>
        <fullName evidence="2">Uncharacterized protein</fullName>
    </submittedName>
</protein>
<dbReference type="Proteomes" id="UP001642540">
    <property type="component" value="Unassembled WGS sequence"/>
</dbReference>
<evidence type="ECO:0000256" key="1">
    <source>
        <dbReference type="SAM" id="MobiDB-lite"/>
    </source>
</evidence>
<sequence length="216" mass="23826">MNGADKSAGRGGGRDINRDSDGKFHPYAKPPGINDLCCTHCGIILRNQVFVRRGSCPGCKRGIPLGSGWGFNGWGRCGKCFRFTERGFAFCQNCGVGNNETIANRLKQISDEVQYVKRMEHERVTALQMQNDAKDEEIRKLREIVAASEKVHFESLIQDDDEFVGDVMDLEVSSGISQTGVNASRSIEPSQQDGNVEGDASVVRSKDNEEDYKTGE</sequence>
<keyword evidence="3" id="KW-1185">Reference proteome</keyword>
<feature type="compositionally biased region" description="Polar residues" evidence="1">
    <location>
        <begin position="176"/>
        <end position="194"/>
    </location>
</feature>